<evidence type="ECO:0000256" key="8">
    <source>
        <dbReference type="ARBA" id="ARBA00023136"/>
    </source>
</evidence>
<dbReference type="PROSITE" id="PS50011">
    <property type="entry name" value="PROTEIN_KINASE_DOM"/>
    <property type="match status" value="1"/>
</dbReference>
<keyword evidence="13" id="KW-0675">Receptor</keyword>
<evidence type="ECO:0000256" key="2">
    <source>
        <dbReference type="ARBA" id="ARBA00012513"/>
    </source>
</evidence>
<dbReference type="InterPro" id="IPR011009">
    <property type="entry name" value="Kinase-like_dom_sf"/>
</dbReference>
<evidence type="ECO:0000256" key="7">
    <source>
        <dbReference type="ARBA" id="ARBA00022989"/>
    </source>
</evidence>
<dbReference type="GO" id="GO:0016020">
    <property type="term" value="C:membrane"/>
    <property type="evidence" value="ECO:0007669"/>
    <property type="project" value="UniProtKB-SubCell"/>
</dbReference>
<reference evidence="13 14" key="1">
    <citation type="journal article" date="2018" name="PLoS Genet.">
        <title>Population sequencing reveals clonal diversity and ancestral inbreeding in the grapevine cultivar Chardonnay.</title>
        <authorList>
            <person name="Roach M.J."/>
            <person name="Johnson D.L."/>
            <person name="Bohlmann J."/>
            <person name="van Vuuren H.J."/>
            <person name="Jones S.J."/>
            <person name="Pretorius I.S."/>
            <person name="Schmidt S.A."/>
            <person name="Borneman A.R."/>
        </authorList>
    </citation>
    <scope>NUCLEOTIDE SEQUENCE [LARGE SCALE GENOMIC DNA]</scope>
    <source>
        <strain evidence="14">cv. Chardonnay</strain>
        <tissue evidence="13">Leaf</tissue>
    </source>
</reference>
<dbReference type="Proteomes" id="UP000288805">
    <property type="component" value="Unassembled WGS sequence"/>
</dbReference>
<keyword evidence="13" id="KW-0808">Transferase</keyword>
<dbReference type="Gene3D" id="3.30.200.20">
    <property type="entry name" value="Phosphorylase Kinase, domain 1"/>
    <property type="match status" value="1"/>
</dbReference>
<dbReference type="Gene3D" id="1.10.510.10">
    <property type="entry name" value="Transferase(Phosphotransferase) domain 1"/>
    <property type="match status" value="1"/>
</dbReference>
<keyword evidence="8" id="KW-0472">Membrane</keyword>
<dbReference type="FunFam" id="3.80.10.10:FF:000129">
    <property type="entry name" value="Leucine-rich repeat receptor-like kinase"/>
    <property type="match status" value="1"/>
</dbReference>
<evidence type="ECO:0000313" key="14">
    <source>
        <dbReference type="Proteomes" id="UP000288805"/>
    </source>
</evidence>
<keyword evidence="13" id="KW-0418">Kinase</keyword>
<name>A0A438EW12_VITVI</name>
<comment type="catalytic activity">
    <reaction evidence="10">
        <text>L-seryl-[protein] + ATP = O-phospho-L-seryl-[protein] + ADP + H(+)</text>
        <dbReference type="Rhea" id="RHEA:17989"/>
        <dbReference type="Rhea" id="RHEA-COMP:9863"/>
        <dbReference type="Rhea" id="RHEA-COMP:11604"/>
        <dbReference type="ChEBI" id="CHEBI:15378"/>
        <dbReference type="ChEBI" id="CHEBI:29999"/>
        <dbReference type="ChEBI" id="CHEBI:30616"/>
        <dbReference type="ChEBI" id="CHEBI:83421"/>
        <dbReference type="ChEBI" id="CHEBI:456216"/>
        <dbReference type="EC" id="2.7.11.1"/>
    </reaction>
</comment>
<evidence type="ECO:0000256" key="11">
    <source>
        <dbReference type="SAM" id="MobiDB-lite"/>
    </source>
</evidence>
<evidence type="ECO:0000256" key="4">
    <source>
        <dbReference type="ARBA" id="ARBA00022692"/>
    </source>
</evidence>
<keyword evidence="7" id="KW-1133">Transmembrane helix</keyword>
<evidence type="ECO:0000259" key="12">
    <source>
        <dbReference type="PROSITE" id="PS50011"/>
    </source>
</evidence>
<protein>
    <recommendedName>
        <fullName evidence="2">non-specific serine/threonine protein kinase</fullName>
        <ecNumber evidence="2">2.7.11.1</ecNumber>
    </recommendedName>
</protein>
<dbReference type="PROSITE" id="PS00108">
    <property type="entry name" value="PROTEIN_KINASE_ST"/>
    <property type="match status" value="1"/>
</dbReference>
<feature type="domain" description="Protein kinase" evidence="12">
    <location>
        <begin position="522"/>
        <end position="776"/>
    </location>
</feature>
<sequence length="819" mass="92107">MSDSEFIDTGINYDVSMEHSSRFGTPDQQLMTVRSFPEGTKNCYTLQPQQGKDNKYLIRTSFMYWNYDSKNQLPEFKLYLGVNEWDTVKFNNSYDVVRKEIVHVPRTGHIDVCLVNTGSGSPFISALELRQLNNSIYTTQSGSLILFKRLDIGSTRSQTVRYKDDAFDRVWEPFSQPYWKSVSASYSSDNLSDNHFKPPSKVMATAVTPADERYPLEFHWNLDNSTRQFYVYMHFAEVEELQSNQLRELYVSLNGWFLSPEPIVPGRLVPHTGFSTHSISASSELSLSIFKTHRSTLPPILNALEIYEIKQLFQSSTVQINVDAIKKIKAVYNLKKNWQGDPCLPIEFSWNGMCCSDNSPISPSIISLNRKDIRKLMSLYLVNRNLSWSKLTGEIDSSFSNLTSLKSLDLSYNSLTGEVPNFLSKLPSLKTLNLSGNNLTGSVPLALIEKSRNGSLSLRLDGNPNLCKKNSCEDEEEEDKEKTNNNVIVPSVAFILSVLVLLLGEVGALWISKRRQQYESTGNFKKLLYQGASAKVYLGHLSDDTEVAVKMLTPSSAQRLTRVHHKNLVSLIGYCDEGSRMMLVYEHMAKGNLKEYLSGKNKVVLSWEQRLRIAIDAAQALEYLHNGCNPPIIHGDVKTENILLNEKFQAKVADFGWSRSMPCEGGSYVSTAIVGTLGYNRTSVPSKKTDVYSFGIVLLELISDSRLQGEFEANSARRAVETAISCVPLSSIDWPTMSHVVLELKECLKIAIAHEKMDNAEEDQGPVGIEVVHERTDKVEEDHDPFGSEAAYETTDDAKEDQGPLGVEAAHESNQQCQR</sequence>
<dbReference type="InterPro" id="IPR024788">
    <property type="entry name" value="Malectin-like_Carb-bd_dom"/>
</dbReference>
<dbReference type="Pfam" id="PF07714">
    <property type="entry name" value="PK_Tyr_Ser-Thr"/>
    <property type="match status" value="1"/>
</dbReference>
<dbReference type="Pfam" id="PF12819">
    <property type="entry name" value="Malectin_like"/>
    <property type="match status" value="1"/>
</dbReference>
<dbReference type="GO" id="GO:0005524">
    <property type="term" value="F:ATP binding"/>
    <property type="evidence" value="ECO:0007669"/>
    <property type="project" value="InterPro"/>
</dbReference>
<comment type="caution">
    <text evidence="13">The sequence shown here is derived from an EMBL/GenBank/DDBJ whole genome shotgun (WGS) entry which is preliminary data.</text>
</comment>
<dbReference type="InterPro" id="IPR001245">
    <property type="entry name" value="Ser-Thr/Tyr_kinase_cat_dom"/>
</dbReference>
<dbReference type="SMART" id="SM00220">
    <property type="entry name" value="S_TKc"/>
    <property type="match status" value="1"/>
</dbReference>
<feature type="region of interest" description="Disordered" evidence="11">
    <location>
        <begin position="775"/>
        <end position="819"/>
    </location>
</feature>
<keyword evidence="5" id="KW-0732">Signal</keyword>
<keyword evidence="3" id="KW-0433">Leucine-rich repeat</keyword>
<dbReference type="PRINTS" id="PR00019">
    <property type="entry name" value="LEURICHRPT"/>
</dbReference>
<dbReference type="SUPFAM" id="SSF52058">
    <property type="entry name" value="L domain-like"/>
    <property type="match status" value="1"/>
</dbReference>
<evidence type="ECO:0000256" key="1">
    <source>
        <dbReference type="ARBA" id="ARBA00004167"/>
    </source>
</evidence>
<evidence type="ECO:0000256" key="10">
    <source>
        <dbReference type="ARBA" id="ARBA00048679"/>
    </source>
</evidence>
<dbReference type="InterPro" id="IPR000719">
    <property type="entry name" value="Prot_kinase_dom"/>
</dbReference>
<dbReference type="GO" id="GO:0004672">
    <property type="term" value="F:protein kinase activity"/>
    <property type="evidence" value="ECO:0007669"/>
    <property type="project" value="InterPro"/>
</dbReference>
<accession>A0A438EW12</accession>
<comment type="catalytic activity">
    <reaction evidence="9">
        <text>L-threonyl-[protein] + ATP = O-phospho-L-threonyl-[protein] + ADP + H(+)</text>
        <dbReference type="Rhea" id="RHEA:46608"/>
        <dbReference type="Rhea" id="RHEA-COMP:11060"/>
        <dbReference type="Rhea" id="RHEA-COMP:11605"/>
        <dbReference type="ChEBI" id="CHEBI:15378"/>
        <dbReference type="ChEBI" id="CHEBI:30013"/>
        <dbReference type="ChEBI" id="CHEBI:30616"/>
        <dbReference type="ChEBI" id="CHEBI:61977"/>
        <dbReference type="ChEBI" id="CHEBI:456216"/>
        <dbReference type="EC" id="2.7.11.1"/>
    </reaction>
</comment>
<comment type="subcellular location">
    <subcellularLocation>
        <location evidence="1">Membrane</location>
        <topology evidence="1">Single-pass membrane protein</topology>
    </subcellularLocation>
</comment>
<dbReference type="EMBL" id="QGNW01001176">
    <property type="protein sequence ID" value="RVW51873.1"/>
    <property type="molecule type" value="Genomic_DNA"/>
</dbReference>
<feature type="compositionally biased region" description="Basic and acidic residues" evidence="11">
    <location>
        <begin position="775"/>
        <end position="786"/>
    </location>
</feature>
<dbReference type="AlphaFoldDB" id="A0A438EW12"/>
<dbReference type="InterPro" id="IPR008271">
    <property type="entry name" value="Ser/Thr_kinase_AS"/>
</dbReference>
<keyword evidence="4" id="KW-0812">Transmembrane</keyword>
<dbReference type="Gene3D" id="3.80.10.10">
    <property type="entry name" value="Ribonuclease Inhibitor"/>
    <property type="match status" value="1"/>
</dbReference>
<dbReference type="PANTHER" id="PTHR45631">
    <property type="entry name" value="OS07G0107800 PROTEIN-RELATED"/>
    <property type="match status" value="1"/>
</dbReference>
<organism evidence="13 14">
    <name type="scientific">Vitis vinifera</name>
    <name type="common">Grape</name>
    <dbReference type="NCBI Taxonomy" id="29760"/>
    <lineage>
        <taxon>Eukaryota</taxon>
        <taxon>Viridiplantae</taxon>
        <taxon>Streptophyta</taxon>
        <taxon>Embryophyta</taxon>
        <taxon>Tracheophyta</taxon>
        <taxon>Spermatophyta</taxon>
        <taxon>Magnoliopsida</taxon>
        <taxon>eudicotyledons</taxon>
        <taxon>Gunneridae</taxon>
        <taxon>Pentapetalae</taxon>
        <taxon>rosids</taxon>
        <taxon>Vitales</taxon>
        <taxon>Vitaceae</taxon>
        <taxon>Viteae</taxon>
        <taxon>Vitis</taxon>
    </lineage>
</organism>
<dbReference type="PANTHER" id="PTHR45631:SF206">
    <property type="entry name" value="PROTEIN KINASE DOMAIN-CONTAINING PROTEIN"/>
    <property type="match status" value="1"/>
</dbReference>
<evidence type="ECO:0000256" key="6">
    <source>
        <dbReference type="ARBA" id="ARBA00022737"/>
    </source>
</evidence>
<dbReference type="EC" id="2.7.11.1" evidence="2"/>
<dbReference type="SUPFAM" id="SSF56112">
    <property type="entry name" value="Protein kinase-like (PK-like)"/>
    <property type="match status" value="1"/>
</dbReference>
<proteinExistence type="predicted"/>
<evidence type="ECO:0000256" key="5">
    <source>
        <dbReference type="ARBA" id="ARBA00022729"/>
    </source>
</evidence>
<evidence type="ECO:0000256" key="3">
    <source>
        <dbReference type="ARBA" id="ARBA00022614"/>
    </source>
</evidence>
<dbReference type="InterPro" id="IPR001611">
    <property type="entry name" value="Leu-rich_rpt"/>
</dbReference>
<dbReference type="Pfam" id="PF13855">
    <property type="entry name" value="LRR_8"/>
    <property type="match status" value="1"/>
</dbReference>
<evidence type="ECO:0000313" key="13">
    <source>
        <dbReference type="EMBL" id="RVW51873.1"/>
    </source>
</evidence>
<dbReference type="InterPro" id="IPR032675">
    <property type="entry name" value="LRR_dom_sf"/>
</dbReference>
<gene>
    <name evidence="13" type="primary">VvCHDh000306_24</name>
    <name evidence="13" type="ORF">CK203_067968</name>
</gene>
<evidence type="ECO:0000256" key="9">
    <source>
        <dbReference type="ARBA" id="ARBA00047899"/>
    </source>
</evidence>
<keyword evidence="6" id="KW-0677">Repeat</keyword>